<sequence>MDNVEYLDPDFDPHKVTVPRLRSILVDRQIEYPSSAKKSELIQLYEEYIRPNAAKWLEDYKRSIENSVEIDEANTSSKRSAKSSRNSTPDKRSRKSLSPAPDQTVPQKRGSEAATPKRKKLHRKNRNTEENAVSDDAESPTVSRMEEGKPTNSMKSPLSLEKFESESPVEEGDISDILARLVSPKKEQPKLEKTENEMENTFEAVEDVQVPSFLDEMLAGPDRILDDESGDDERTIASAAKTMRKESISDADSSDTEVEEAEVKVRQSEVCEVVQADDQQQTEMVETETIEETITVIESPGEIESKPAQKWHYKYALLLLPILSSLFYYRSMAVDVGFCGREGEIRSVRSYMPTESPLLTQLANKADAFLEQLKPRCVPCPEHAICKYDSKLECKSWYTVSRPWQSLLGLIPRMEQCVYDEKRLEKIKLMTDFTLDILRRKNGKEMTLEELHNFLKATKSAGMADEDFEEYWLRFVTEEISKEPEIKVDFTTSSISIENKIPTQFLTRTPGARRAKKSKLFKRYPLPTSTFGGFSAYGN</sequence>
<dbReference type="InterPro" id="IPR025856">
    <property type="entry name" value="HeH/LEM_domain"/>
</dbReference>
<dbReference type="InterPro" id="IPR018996">
    <property type="entry name" value="Man1/Src1-like_C"/>
</dbReference>
<dbReference type="InterPro" id="IPR036361">
    <property type="entry name" value="SAP_dom_sf"/>
</dbReference>
<keyword evidence="3" id="KW-1133">Transmembrane helix</keyword>
<evidence type="ECO:0000256" key="1">
    <source>
        <dbReference type="ARBA" id="ARBA00004126"/>
    </source>
</evidence>
<evidence type="ECO:0000259" key="7">
    <source>
        <dbReference type="Pfam" id="PF09402"/>
    </source>
</evidence>
<dbReference type="GO" id="GO:0071763">
    <property type="term" value="P:nuclear membrane organization"/>
    <property type="evidence" value="ECO:0007669"/>
    <property type="project" value="TreeGrafter"/>
</dbReference>
<protein>
    <submittedName>
        <fullName evidence="9">Uncharacterized protein</fullName>
    </submittedName>
</protein>
<dbReference type="Proteomes" id="UP000738402">
    <property type="component" value="Unassembled WGS sequence"/>
</dbReference>
<dbReference type="Pfam" id="PF09402">
    <property type="entry name" value="MSC"/>
    <property type="match status" value="1"/>
</dbReference>
<feature type="domain" description="Man1/Src1-like C-terminal" evidence="7">
    <location>
        <begin position="317"/>
        <end position="494"/>
    </location>
</feature>
<dbReference type="EMBL" id="JAHLUH010000006">
    <property type="protein sequence ID" value="KAG7727553.1"/>
    <property type="molecule type" value="Genomic_DNA"/>
</dbReference>
<keyword evidence="5" id="KW-0539">Nucleus</keyword>
<dbReference type="GO" id="GO:0003682">
    <property type="term" value="F:chromatin binding"/>
    <property type="evidence" value="ECO:0007669"/>
    <property type="project" value="InterPro"/>
</dbReference>
<comment type="caution">
    <text evidence="9">The sequence shown here is derived from an EMBL/GenBank/DDBJ whole genome shotgun (WGS) entry which is preliminary data.</text>
</comment>
<keyword evidence="4" id="KW-0472">Membrane</keyword>
<proteinExistence type="predicted"/>
<evidence type="ECO:0000256" key="2">
    <source>
        <dbReference type="ARBA" id="ARBA00022692"/>
    </source>
</evidence>
<feature type="compositionally biased region" description="Basic residues" evidence="6">
    <location>
        <begin position="116"/>
        <end position="125"/>
    </location>
</feature>
<dbReference type="InterPro" id="IPR044780">
    <property type="entry name" value="Heh2/Src1"/>
</dbReference>
<gene>
    <name evidence="9" type="ORF">KL933_002487</name>
</gene>
<evidence type="ECO:0000259" key="8">
    <source>
        <dbReference type="Pfam" id="PF12949"/>
    </source>
</evidence>
<dbReference type="GO" id="GO:0034399">
    <property type="term" value="C:nuclear periphery"/>
    <property type="evidence" value="ECO:0007669"/>
    <property type="project" value="TreeGrafter"/>
</dbReference>
<organism evidence="9 10">
    <name type="scientific">Ogataea haglerorum</name>
    <dbReference type="NCBI Taxonomy" id="1937702"/>
    <lineage>
        <taxon>Eukaryota</taxon>
        <taxon>Fungi</taxon>
        <taxon>Dikarya</taxon>
        <taxon>Ascomycota</taxon>
        <taxon>Saccharomycotina</taxon>
        <taxon>Pichiomycetes</taxon>
        <taxon>Pichiales</taxon>
        <taxon>Pichiaceae</taxon>
        <taxon>Ogataea</taxon>
    </lineage>
</organism>
<dbReference type="CDD" id="cd12935">
    <property type="entry name" value="LEM_like"/>
    <property type="match status" value="1"/>
</dbReference>
<dbReference type="PANTHER" id="PTHR47808:SF2">
    <property type="entry name" value="LEM DOMAIN-CONTAINING PROTEIN 2"/>
    <property type="match status" value="1"/>
</dbReference>
<name>A0AAN6D5N1_9ASCO</name>
<comment type="subcellular location">
    <subcellularLocation>
        <location evidence="1">Nucleus membrane</location>
    </subcellularLocation>
</comment>
<dbReference type="GO" id="GO:0005783">
    <property type="term" value="C:endoplasmic reticulum"/>
    <property type="evidence" value="ECO:0007669"/>
    <property type="project" value="TreeGrafter"/>
</dbReference>
<dbReference type="PANTHER" id="PTHR47808">
    <property type="entry name" value="INNER NUCLEAR MEMBRANE PROTEIN HEH2-RELATED"/>
    <property type="match status" value="1"/>
</dbReference>
<evidence type="ECO:0000256" key="3">
    <source>
        <dbReference type="ARBA" id="ARBA00022989"/>
    </source>
</evidence>
<reference evidence="9" key="1">
    <citation type="journal article" date="2021" name="G3 (Bethesda)">
        <title>Genomic diversity, chromosomal rearrangements, and interspecies hybridization in the ogataea polymorpha species complex.</title>
        <authorList>
            <person name="Hanson S.J."/>
            <person name="Cinneide E.O."/>
            <person name="Salzberg L.I."/>
            <person name="Wolfe K.H."/>
            <person name="McGowan J."/>
            <person name="Fitzpatrick D.A."/>
            <person name="Matlin K."/>
        </authorList>
    </citation>
    <scope>NUCLEOTIDE SEQUENCE</scope>
    <source>
        <strain evidence="9">83-405-1</strain>
    </source>
</reference>
<feature type="compositionally biased region" description="Low complexity" evidence="6">
    <location>
        <begin position="73"/>
        <end position="87"/>
    </location>
</feature>
<feature type="domain" description="HeH/LEM" evidence="8">
    <location>
        <begin position="13"/>
        <end position="44"/>
    </location>
</feature>
<accession>A0AAN6D5N1</accession>
<evidence type="ECO:0000256" key="6">
    <source>
        <dbReference type="SAM" id="MobiDB-lite"/>
    </source>
</evidence>
<evidence type="ECO:0000256" key="5">
    <source>
        <dbReference type="ARBA" id="ARBA00023242"/>
    </source>
</evidence>
<evidence type="ECO:0000313" key="10">
    <source>
        <dbReference type="Proteomes" id="UP000738402"/>
    </source>
</evidence>
<dbReference type="Pfam" id="PF12949">
    <property type="entry name" value="HeH"/>
    <property type="match status" value="1"/>
</dbReference>
<dbReference type="GO" id="GO:0005637">
    <property type="term" value="C:nuclear inner membrane"/>
    <property type="evidence" value="ECO:0007669"/>
    <property type="project" value="InterPro"/>
</dbReference>
<feature type="region of interest" description="Disordered" evidence="6">
    <location>
        <begin position="71"/>
        <end position="171"/>
    </location>
</feature>
<evidence type="ECO:0000256" key="4">
    <source>
        <dbReference type="ARBA" id="ARBA00023136"/>
    </source>
</evidence>
<dbReference type="Gene3D" id="1.10.720.30">
    <property type="entry name" value="SAP domain"/>
    <property type="match status" value="1"/>
</dbReference>
<keyword evidence="2" id="KW-0812">Transmembrane</keyword>
<evidence type="ECO:0000313" key="9">
    <source>
        <dbReference type="EMBL" id="KAG7727553.1"/>
    </source>
</evidence>
<dbReference type="AlphaFoldDB" id="A0AAN6D5N1"/>